<evidence type="ECO:0000256" key="1">
    <source>
        <dbReference type="ARBA" id="ARBA00008635"/>
    </source>
</evidence>
<dbReference type="Pfam" id="PF05163">
    <property type="entry name" value="DinB"/>
    <property type="match status" value="1"/>
</dbReference>
<feature type="binding site" evidence="3">
    <location>
        <position position="43"/>
    </location>
    <ligand>
        <name>a divalent metal cation</name>
        <dbReference type="ChEBI" id="CHEBI:60240"/>
    </ligand>
</feature>
<keyword evidence="5" id="KW-1185">Reference proteome</keyword>
<dbReference type="InterPro" id="IPR034660">
    <property type="entry name" value="DinB/YfiT-like"/>
</dbReference>
<dbReference type="EMBL" id="CP011454">
    <property type="protein sequence ID" value="AMW06985.1"/>
    <property type="molecule type" value="Genomic_DNA"/>
</dbReference>
<accession>A0A143BQT7</accession>
<dbReference type="PANTHER" id="PTHR37302:SF3">
    <property type="entry name" value="DAMAGE-INDUCIBLE PROTEIN DINB"/>
    <property type="match status" value="1"/>
</dbReference>
<proteinExistence type="inferred from homology"/>
<comment type="similarity">
    <text evidence="1">Belongs to the DinB family.</text>
</comment>
<evidence type="ECO:0000313" key="4">
    <source>
        <dbReference type="EMBL" id="AMW06985.1"/>
    </source>
</evidence>
<evidence type="ECO:0008006" key="6">
    <source>
        <dbReference type="Google" id="ProtNLM"/>
    </source>
</evidence>
<protein>
    <recommendedName>
        <fullName evidence="6">Damage-inducible protein DinB</fullName>
    </recommendedName>
</protein>
<feature type="binding site" evidence="3">
    <location>
        <position position="139"/>
    </location>
    <ligand>
        <name>a divalent metal cation</name>
        <dbReference type="ChEBI" id="CHEBI:60240"/>
    </ligand>
</feature>
<sequence length="168" mass="19164">MYEYLGRARRDLWAALEAVPDEVISRSQLDGERFHCIKDLLFHVAAVEDGWLHEDILRVPPVIDSVPLLAATTGGPEYGHVALSVLLDYWRAVEARMQAYLSTTTADELARVVTVHDAPNEQYTAERLLWHVMLHEVRHTAQICLLLRQQNITPPSLDLLFYLPELPN</sequence>
<dbReference type="InterPro" id="IPR007837">
    <property type="entry name" value="DinB"/>
</dbReference>
<dbReference type="GO" id="GO:0046872">
    <property type="term" value="F:metal ion binding"/>
    <property type="evidence" value="ECO:0007669"/>
    <property type="project" value="UniProtKB-KW"/>
</dbReference>
<gene>
    <name evidence="4" type="ORF">GEMMAAP_17565</name>
</gene>
<feature type="binding site" evidence="3">
    <location>
        <position position="135"/>
    </location>
    <ligand>
        <name>a divalent metal cation</name>
        <dbReference type="ChEBI" id="CHEBI:60240"/>
    </ligand>
</feature>
<name>A0A143BQT7_9BACT</name>
<dbReference type="Proteomes" id="UP000076404">
    <property type="component" value="Chromosome"/>
</dbReference>
<keyword evidence="2 3" id="KW-0479">Metal-binding</keyword>
<dbReference type="eggNOG" id="COG2318">
    <property type="taxonomic scope" value="Bacteria"/>
</dbReference>
<evidence type="ECO:0000256" key="3">
    <source>
        <dbReference type="PIRSR" id="PIRSR607837-1"/>
    </source>
</evidence>
<evidence type="ECO:0000313" key="5">
    <source>
        <dbReference type="Proteomes" id="UP000076404"/>
    </source>
</evidence>
<dbReference type="KEGG" id="gph:GEMMAAP_17565"/>
<organism evidence="4 5">
    <name type="scientific">Gemmatimonas phototrophica</name>
    <dbReference type="NCBI Taxonomy" id="1379270"/>
    <lineage>
        <taxon>Bacteria</taxon>
        <taxon>Pseudomonadati</taxon>
        <taxon>Gemmatimonadota</taxon>
        <taxon>Gemmatimonadia</taxon>
        <taxon>Gemmatimonadales</taxon>
        <taxon>Gemmatimonadaceae</taxon>
        <taxon>Gemmatimonas</taxon>
    </lineage>
</organism>
<evidence type="ECO:0000256" key="2">
    <source>
        <dbReference type="ARBA" id="ARBA00022723"/>
    </source>
</evidence>
<dbReference type="SUPFAM" id="SSF109854">
    <property type="entry name" value="DinB/YfiT-like putative metalloenzymes"/>
    <property type="match status" value="1"/>
</dbReference>
<dbReference type="PANTHER" id="PTHR37302">
    <property type="entry name" value="SLR1116 PROTEIN"/>
    <property type="match status" value="1"/>
</dbReference>
<reference evidence="4 5" key="1">
    <citation type="journal article" date="2014" name="Proc. Natl. Acad. Sci. U.S.A.">
        <title>Functional type 2 photosynthetic reaction centers found in the rare bacterial phylum Gemmatimonadetes.</title>
        <authorList>
            <person name="Zeng Y."/>
            <person name="Feng F."/>
            <person name="Medova H."/>
            <person name="Dean J."/>
            <person name="Koblizek M."/>
        </authorList>
    </citation>
    <scope>NUCLEOTIDE SEQUENCE [LARGE SCALE GENOMIC DNA]</scope>
    <source>
        <strain evidence="4 5">AP64</strain>
    </source>
</reference>
<dbReference type="OrthoDB" id="25666at2"/>
<dbReference type="Gene3D" id="1.20.120.450">
    <property type="entry name" value="dinb family like domain"/>
    <property type="match status" value="1"/>
</dbReference>
<reference evidence="4 5" key="2">
    <citation type="journal article" date="2016" name="Environ. Microbiol. Rep.">
        <title>Metagenomic evidence for the presence of phototrophic Gemmatimonadetes bacteria in diverse environments.</title>
        <authorList>
            <person name="Zeng Y."/>
            <person name="Baumbach J."/>
            <person name="Barbosa E.G."/>
            <person name="Azevedo V."/>
            <person name="Zhang C."/>
            <person name="Koblizek M."/>
        </authorList>
    </citation>
    <scope>NUCLEOTIDE SEQUENCE [LARGE SCALE GENOMIC DNA]</scope>
    <source>
        <strain evidence="4 5">AP64</strain>
    </source>
</reference>
<dbReference type="AlphaFoldDB" id="A0A143BQT7"/>